<evidence type="ECO:0000313" key="1">
    <source>
        <dbReference type="EMBL" id="PFX12934.1"/>
    </source>
</evidence>
<dbReference type="OrthoDB" id="10461722at2759"/>
<organism evidence="1 2">
    <name type="scientific">Stylophora pistillata</name>
    <name type="common">Smooth cauliflower coral</name>
    <dbReference type="NCBI Taxonomy" id="50429"/>
    <lineage>
        <taxon>Eukaryota</taxon>
        <taxon>Metazoa</taxon>
        <taxon>Cnidaria</taxon>
        <taxon>Anthozoa</taxon>
        <taxon>Hexacorallia</taxon>
        <taxon>Scleractinia</taxon>
        <taxon>Astrocoeniina</taxon>
        <taxon>Pocilloporidae</taxon>
        <taxon>Stylophora</taxon>
    </lineage>
</organism>
<protein>
    <submittedName>
        <fullName evidence="1">Uncharacterized protein</fullName>
    </submittedName>
</protein>
<accession>A0A2B4R3L7</accession>
<gene>
    <name evidence="1" type="ORF">AWC38_SpisGene23033</name>
</gene>
<dbReference type="Proteomes" id="UP000225706">
    <property type="component" value="Unassembled WGS sequence"/>
</dbReference>
<comment type="caution">
    <text evidence="1">The sequence shown here is derived from an EMBL/GenBank/DDBJ whole genome shotgun (WGS) entry which is preliminary data.</text>
</comment>
<sequence length="233" mass="26163">MDVIRGIMSTKRAVDINSAKNELRPFADEQKMSFLKRIRRDALKVAGKPNPGIMYDAEKCFTPKGDNDAIFKPDFVSLTFEELNSYGIYEGKISWKPHSDAEKCFTPKGDNDAIFKPDFVSLTFEELNSYGIYEGKISWKPHSDDELDGTEYRIIYSIHSERAEKLLWLKCQEVWKVSAFSPLGAAGLCRLSSVQRWAVTTPTAPSVPPATVHLSNLSSDDSKPPYITGLPFA</sequence>
<dbReference type="EMBL" id="LSMT01001131">
    <property type="protein sequence ID" value="PFX12934.1"/>
    <property type="molecule type" value="Genomic_DNA"/>
</dbReference>
<proteinExistence type="predicted"/>
<reference evidence="2" key="1">
    <citation type="journal article" date="2017" name="bioRxiv">
        <title>Comparative analysis of the genomes of Stylophora pistillata and Acropora digitifera provides evidence for extensive differences between species of corals.</title>
        <authorList>
            <person name="Voolstra C.R."/>
            <person name="Li Y."/>
            <person name="Liew Y.J."/>
            <person name="Baumgarten S."/>
            <person name="Zoccola D."/>
            <person name="Flot J.-F."/>
            <person name="Tambutte S."/>
            <person name="Allemand D."/>
            <person name="Aranda M."/>
        </authorList>
    </citation>
    <scope>NUCLEOTIDE SEQUENCE [LARGE SCALE GENOMIC DNA]</scope>
</reference>
<dbReference type="AlphaFoldDB" id="A0A2B4R3L7"/>
<evidence type="ECO:0000313" key="2">
    <source>
        <dbReference type="Proteomes" id="UP000225706"/>
    </source>
</evidence>
<name>A0A2B4R3L7_STYPI</name>
<keyword evidence="2" id="KW-1185">Reference proteome</keyword>